<evidence type="ECO:0000313" key="2">
    <source>
        <dbReference type="EMBL" id="SDD85528.1"/>
    </source>
</evidence>
<dbReference type="AlphaFoldDB" id="A0A1G6Y549"/>
<organism evidence="2 3">
    <name type="scientific">Auraticoccus monumenti</name>
    <dbReference type="NCBI Taxonomy" id="675864"/>
    <lineage>
        <taxon>Bacteria</taxon>
        <taxon>Bacillati</taxon>
        <taxon>Actinomycetota</taxon>
        <taxon>Actinomycetes</taxon>
        <taxon>Propionibacteriales</taxon>
        <taxon>Propionibacteriaceae</taxon>
        <taxon>Auraticoccus</taxon>
    </lineage>
</organism>
<dbReference type="EMBL" id="LT629688">
    <property type="protein sequence ID" value="SDD85528.1"/>
    <property type="molecule type" value="Genomic_DNA"/>
</dbReference>
<evidence type="ECO:0008006" key="4">
    <source>
        <dbReference type="Google" id="ProtNLM"/>
    </source>
</evidence>
<feature type="transmembrane region" description="Helical" evidence="1">
    <location>
        <begin position="21"/>
        <end position="41"/>
    </location>
</feature>
<sequence length="213" mass="22831">MPGRPDHLEVSYLARPQLRPLLVLAGFLVLYPVGGLAGIIPFWLACVGIAVMAVIIVIGLVAALRSHGSAPVLCLDPAGVTVAGAPLVPWSDLRGVRMGPMQPSWLVGSTRYVTLALLPRDGVELPGPPHYRGRPQQWGRWQRLRLHGTNLILLPAAMSASAEDIVRAAERWGGLPVEQVPYRPLRTWALLLGVGIAFGLAAGLLVTLTFLVD</sequence>
<reference evidence="2 3" key="1">
    <citation type="submission" date="2016-10" db="EMBL/GenBank/DDBJ databases">
        <authorList>
            <person name="de Groot N.N."/>
        </authorList>
    </citation>
    <scope>NUCLEOTIDE SEQUENCE [LARGE SCALE GENOMIC DNA]</scope>
    <source>
        <strain evidence="2 3">MON 2.2</strain>
    </source>
</reference>
<accession>A0A1G6Y549</accession>
<evidence type="ECO:0000256" key="1">
    <source>
        <dbReference type="SAM" id="Phobius"/>
    </source>
</evidence>
<evidence type="ECO:0000313" key="3">
    <source>
        <dbReference type="Proteomes" id="UP000198546"/>
    </source>
</evidence>
<keyword evidence="1" id="KW-1133">Transmembrane helix</keyword>
<protein>
    <recommendedName>
        <fullName evidence="4">PH domain-containing protein</fullName>
    </recommendedName>
</protein>
<name>A0A1G6Y549_9ACTN</name>
<dbReference type="Proteomes" id="UP000198546">
    <property type="component" value="Chromosome i"/>
</dbReference>
<keyword evidence="1" id="KW-0812">Transmembrane</keyword>
<gene>
    <name evidence="2" type="ORF">SAMN04489747_1903</name>
</gene>
<keyword evidence="1" id="KW-0472">Membrane</keyword>
<feature type="transmembrane region" description="Helical" evidence="1">
    <location>
        <begin position="47"/>
        <end position="64"/>
    </location>
</feature>
<proteinExistence type="predicted"/>
<keyword evidence="3" id="KW-1185">Reference proteome</keyword>
<feature type="transmembrane region" description="Helical" evidence="1">
    <location>
        <begin position="188"/>
        <end position="212"/>
    </location>
</feature>